<feature type="chain" id="PRO_5012216113" evidence="1">
    <location>
        <begin position="21"/>
        <end position="248"/>
    </location>
</feature>
<evidence type="ECO:0000313" key="2">
    <source>
        <dbReference type="EMBL" id="GAX10131.1"/>
    </source>
</evidence>
<keyword evidence="1" id="KW-0732">Signal</keyword>
<dbReference type="AlphaFoldDB" id="A0A1Z5J8N1"/>
<feature type="signal peptide" evidence="1">
    <location>
        <begin position="1"/>
        <end position="20"/>
    </location>
</feature>
<proteinExistence type="predicted"/>
<name>A0A1Z5J8N1_FISSO</name>
<dbReference type="OrthoDB" id="193290at2759"/>
<reference evidence="2 3" key="1">
    <citation type="journal article" date="2015" name="Plant Cell">
        <title>Oil accumulation by the oleaginous diatom Fistulifera solaris as revealed by the genome and transcriptome.</title>
        <authorList>
            <person name="Tanaka T."/>
            <person name="Maeda Y."/>
            <person name="Veluchamy A."/>
            <person name="Tanaka M."/>
            <person name="Abida H."/>
            <person name="Marechal E."/>
            <person name="Bowler C."/>
            <person name="Muto M."/>
            <person name="Sunaga Y."/>
            <person name="Tanaka M."/>
            <person name="Yoshino T."/>
            <person name="Taniguchi T."/>
            <person name="Fukuda Y."/>
            <person name="Nemoto M."/>
            <person name="Matsumoto M."/>
            <person name="Wong P.S."/>
            <person name="Aburatani S."/>
            <person name="Fujibuchi W."/>
        </authorList>
    </citation>
    <scope>NUCLEOTIDE SEQUENCE [LARGE SCALE GENOMIC DNA]</scope>
    <source>
        <strain evidence="2 3">JPCC DA0580</strain>
    </source>
</reference>
<sequence>MLATIQLLLAFSSVPLFASAFAPSQSYPAMAPARTPLRFANYGELAEICESSAPRLQESRREQQRKEWIDQAILYYSKVMREERRRALGQQMQEDPDNYVDLANKHYFALRKIKDGKPAHAEIIYRRIIDDLVAAEADEECGHAKLAVTTLLLALHLQREGYLATKTREVFLSFFRLVLHTDDECACSAKVLQAFALFEMKQGNTLKSLHIVRRAIELDPNLRPVLKWKQFREAEQLLNARKQLRSLK</sequence>
<dbReference type="InParanoid" id="A0A1Z5J8N1"/>
<dbReference type="EMBL" id="BDSP01000016">
    <property type="protein sequence ID" value="GAX10131.1"/>
    <property type="molecule type" value="Genomic_DNA"/>
</dbReference>
<protein>
    <submittedName>
        <fullName evidence="2">Uncharacterized protein</fullName>
    </submittedName>
</protein>
<dbReference type="Proteomes" id="UP000198406">
    <property type="component" value="Unassembled WGS sequence"/>
</dbReference>
<comment type="caution">
    <text evidence="2">The sequence shown here is derived from an EMBL/GenBank/DDBJ whole genome shotgun (WGS) entry which is preliminary data.</text>
</comment>
<keyword evidence="3" id="KW-1185">Reference proteome</keyword>
<accession>A0A1Z5J8N1</accession>
<gene>
    <name evidence="2" type="ORF">FisN_3Lh323</name>
</gene>
<evidence type="ECO:0000256" key="1">
    <source>
        <dbReference type="SAM" id="SignalP"/>
    </source>
</evidence>
<evidence type="ECO:0000313" key="3">
    <source>
        <dbReference type="Proteomes" id="UP000198406"/>
    </source>
</evidence>
<organism evidence="2 3">
    <name type="scientific">Fistulifera solaris</name>
    <name type="common">Oleaginous diatom</name>
    <dbReference type="NCBI Taxonomy" id="1519565"/>
    <lineage>
        <taxon>Eukaryota</taxon>
        <taxon>Sar</taxon>
        <taxon>Stramenopiles</taxon>
        <taxon>Ochrophyta</taxon>
        <taxon>Bacillariophyta</taxon>
        <taxon>Bacillariophyceae</taxon>
        <taxon>Bacillariophycidae</taxon>
        <taxon>Naviculales</taxon>
        <taxon>Naviculaceae</taxon>
        <taxon>Fistulifera</taxon>
    </lineage>
</organism>